<sequence>MSENYVNIIREIYEIIKEDFNNSLAQKIIEFYIVKNSKKYDWKFI</sequence>
<reference evidence="1" key="1">
    <citation type="submission" date="2021-01" db="EMBL/GenBank/DDBJ databases">
        <authorList>
            <consortium name="Genoscope - CEA"/>
            <person name="William W."/>
        </authorList>
    </citation>
    <scope>NUCLEOTIDE SEQUENCE</scope>
</reference>
<proteinExistence type="predicted"/>
<dbReference type="Proteomes" id="UP000692954">
    <property type="component" value="Unassembled WGS sequence"/>
</dbReference>
<protein>
    <submittedName>
        <fullName evidence="1">Uncharacterized protein</fullName>
    </submittedName>
</protein>
<gene>
    <name evidence="1" type="ORF">PSON_ATCC_30995.1.T1480084</name>
</gene>
<organism evidence="1 2">
    <name type="scientific">Paramecium sonneborni</name>
    <dbReference type="NCBI Taxonomy" id="65129"/>
    <lineage>
        <taxon>Eukaryota</taxon>
        <taxon>Sar</taxon>
        <taxon>Alveolata</taxon>
        <taxon>Ciliophora</taxon>
        <taxon>Intramacronucleata</taxon>
        <taxon>Oligohymenophorea</taxon>
        <taxon>Peniculida</taxon>
        <taxon>Parameciidae</taxon>
        <taxon>Paramecium</taxon>
    </lineage>
</organism>
<dbReference type="EMBL" id="CAJJDN010000148">
    <property type="protein sequence ID" value="CAD8123987.1"/>
    <property type="molecule type" value="Genomic_DNA"/>
</dbReference>
<evidence type="ECO:0000313" key="1">
    <source>
        <dbReference type="EMBL" id="CAD8123987.1"/>
    </source>
</evidence>
<keyword evidence="2" id="KW-1185">Reference proteome</keyword>
<accession>A0A8S1R8R0</accession>
<dbReference type="AlphaFoldDB" id="A0A8S1R8R0"/>
<evidence type="ECO:0000313" key="2">
    <source>
        <dbReference type="Proteomes" id="UP000692954"/>
    </source>
</evidence>
<comment type="caution">
    <text evidence="1">The sequence shown here is derived from an EMBL/GenBank/DDBJ whole genome shotgun (WGS) entry which is preliminary data.</text>
</comment>
<name>A0A8S1R8R0_9CILI</name>